<proteinExistence type="inferred from homology"/>
<evidence type="ECO:0000313" key="21">
    <source>
        <dbReference type="Proteomes" id="UP000050874"/>
    </source>
</evidence>
<dbReference type="InterPro" id="IPR000374">
    <property type="entry name" value="PC_trans"/>
</dbReference>
<evidence type="ECO:0000256" key="10">
    <source>
        <dbReference type="ARBA" id="ARBA00022679"/>
    </source>
</evidence>
<comment type="pathway">
    <text evidence="4">Lipid metabolism.</text>
</comment>
<dbReference type="EC" id="2.7.7.41" evidence="6 18"/>
<keyword evidence="11 18" id="KW-0812">Transmembrane</keyword>
<dbReference type="Proteomes" id="UP000050874">
    <property type="component" value="Unassembled WGS sequence"/>
</dbReference>
<keyword evidence="14" id="KW-0443">Lipid metabolism</keyword>
<evidence type="ECO:0000256" key="9">
    <source>
        <dbReference type="ARBA" id="ARBA00022516"/>
    </source>
</evidence>
<evidence type="ECO:0000256" key="19">
    <source>
        <dbReference type="SAM" id="Phobius"/>
    </source>
</evidence>
<keyword evidence="17" id="KW-1208">Phospholipid metabolism</keyword>
<reference evidence="21" key="1">
    <citation type="submission" date="2015-10" db="EMBL/GenBank/DDBJ databases">
        <title>Metagenome-Assembled Genomes uncover a global brackish microbiome.</title>
        <authorList>
            <person name="Hugerth L.W."/>
            <person name="Larsson J."/>
            <person name="Alneberg J."/>
            <person name="Lindh M.V."/>
            <person name="Legrand C."/>
            <person name="Pinhassi J."/>
            <person name="Andersson A."/>
        </authorList>
    </citation>
    <scope>NUCLEOTIDE SEQUENCE [LARGE SCALE GENOMIC DNA]</scope>
</reference>
<dbReference type="GO" id="GO:0016024">
    <property type="term" value="P:CDP-diacylglycerol biosynthetic process"/>
    <property type="evidence" value="ECO:0007669"/>
    <property type="project" value="UniProtKB-UniPathway"/>
</dbReference>
<evidence type="ECO:0000256" key="4">
    <source>
        <dbReference type="ARBA" id="ARBA00005189"/>
    </source>
</evidence>
<keyword evidence="12 18" id="KW-0548">Nucleotidyltransferase</keyword>
<comment type="similarity">
    <text evidence="5 18">Belongs to the CDS family.</text>
</comment>
<feature type="transmembrane region" description="Helical" evidence="19">
    <location>
        <begin position="141"/>
        <end position="164"/>
    </location>
</feature>
<comment type="caution">
    <text evidence="20">The sequence shown here is derived from an EMBL/GenBank/DDBJ whole genome shotgun (WGS) entry which is preliminary data.</text>
</comment>
<keyword evidence="15 19" id="KW-0472">Membrane</keyword>
<evidence type="ECO:0000256" key="11">
    <source>
        <dbReference type="ARBA" id="ARBA00022692"/>
    </source>
</evidence>
<comment type="catalytic activity">
    <reaction evidence="1 18">
        <text>a 1,2-diacyl-sn-glycero-3-phosphate + CTP + H(+) = a CDP-1,2-diacyl-sn-glycerol + diphosphate</text>
        <dbReference type="Rhea" id="RHEA:16229"/>
        <dbReference type="ChEBI" id="CHEBI:15378"/>
        <dbReference type="ChEBI" id="CHEBI:33019"/>
        <dbReference type="ChEBI" id="CHEBI:37563"/>
        <dbReference type="ChEBI" id="CHEBI:58332"/>
        <dbReference type="ChEBI" id="CHEBI:58608"/>
        <dbReference type="EC" id="2.7.7.41"/>
    </reaction>
</comment>
<dbReference type="GO" id="GO:0004605">
    <property type="term" value="F:phosphatidate cytidylyltransferase activity"/>
    <property type="evidence" value="ECO:0007669"/>
    <property type="project" value="UniProtKB-EC"/>
</dbReference>
<evidence type="ECO:0000256" key="1">
    <source>
        <dbReference type="ARBA" id="ARBA00001698"/>
    </source>
</evidence>
<evidence type="ECO:0000256" key="2">
    <source>
        <dbReference type="ARBA" id="ARBA00004651"/>
    </source>
</evidence>
<dbReference type="PANTHER" id="PTHR46382:SF1">
    <property type="entry name" value="PHOSPHATIDATE CYTIDYLYLTRANSFERASE"/>
    <property type="match status" value="1"/>
</dbReference>
<evidence type="ECO:0000313" key="20">
    <source>
        <dbReference type="EMBL" id="KRO40338.1"/>
    </source>
</evidence>
<evidence type="ECO:0000256" key="15">
    <source>
        <dbReference type="ARBA" id="ARBA00023136"/>
    </source>
</evidence>
<keyword evidence="9" id="KW-0444">Lipid biosynthesis</keyword>
<organism evidence="20 21">
    <name type="scientific">SAR86 cluster bacterium BACL1 MAG-120920-bin57</name>
    <dbReference type="NCBI Taxonomy" id="1655571"/>
    <lineage>
        <taxon>Bacteria</taxon>
        <taxon>Pseudomonadati</taxon>
        <taxon>Pseudomonadota</taxon>
        <taxon>Gammaproteobacteria</taxon>
        <taxon>SAR86 cluster</taxon>
    </lineage>
</organism>
<evidence type="ECO:0000256" key="17">
    <source>
        <dbReference type="ARBA" id="ARBA00023264"/>
    </source>
</evidence>
<gene>
    <name evidence="20" type="ORF">ABR63_00785</name>
</gene>
<comment type="subcellular location">
    <subcellularLocation>
        <location evidence="2">Cell membrane</location>
        <topology evidence="2">Multi-pass membrane protein</topology>
    </subcellularLocation>
</comment>
<dbReference type="PANTHER" id="PTHR46382">
    <property type="entry name" value="PHOSPHATIDATE CYTIDYLYLTRANSFERASE"/>
    <property type="match status" value="1"/>
</dbReference>
<dbReference type="Pfam" id="PF01148">
    <property type="entry name" value="CTP_transf_1"/>
    <property type="match status" value="1"/>
</dbReference>
<evidence type="ECO:0000256" key="6">
    <source>
        <dbReference type="ARBA" id="ARBA00012487"/>
    </source>
</evidence>
<dbReference type="AlphaFoldDB" id="A0A0R2PTT9"/>
<accession>A0A0R2PTT9</accession>
<dbReference type="PROSITE" id="PS01315">
    <property type="entry name" value="CDS"/>
    <property type="match status" value="1"/>
</dbReference>
<dbReference type="GO" id="GO:0005886">
    <property type="term" value="C:plasma membrane"/>
    <property type="evidence" value="ECO:0007669"/>
    <property type="project" value="UniProtKB-SubCell"/>
</dbReference>
<evidence type="ECO:0000256" key="14">
    <source>
        <dbReference type="ARBA" id="ARBA00023098"/>
    </source>
</evidence>
<feature type="transmembrane region" description="Helical" evidence="19">
    <location>
        <begin position="58"/>
        <end position="76"/>
    </location>
</feature>
<evidence type="ECO:0000256" key="13">
    <source>
        <dbReference type="ARBA" id="ARBA00022989"/>
    </source>
</evidence>
<feature type="transmembrane region" description="Helical" evidence="19">
    <location>
        <begin position="116"/>
        <end position="135"/>
    </location>
</feature>
<sequence>MAKELYSNILTRLPAALVIAVITFGMLYLESFILVCIFMVGIGFLLCYEWLQLSARKVNLTQIIFFITPAVLFAYFGKGFAFYFLSLSLSFWFVYGCLLSSGSASQVSGIKFNNNYLGIFLIQALICGVVSILTFPDFGNYSSYFILFLLLLITALIDVAAYLVGSIIGKTPLFPELSPNKTLEGFFGALILTYLFIGLLHWLALISFKIFILLALVMPFAFAGDYFESQLKRNQQVKDSGSLIPGHGGIWDRLDSHIAVIPVFAALCLLFI</sequence>
<feature type="transmembrane region" description="Helical" evidence="19">
    <location>
        <begin position="210"/>
        <end position="227"/>
    </location>
</feature>
<evidence type="ECO:0000256" key="16">
    <source>
        <dbReference type="ARBA" id="ARBA00023209"/>
    </source>
</evidence>
<evidence type="ECO:0000256" key="5">
    <source>
        <dbReference type="ARBA" id="ARBA00010185"/>
    </source>
</evidence>
<name>A0A0R2PTT9_9GAMM</name>
<evidence type="ECO:0000256" key="12">
    <source>
        <dbReference type="ARBA" id="ARBA00022695"/>
    </source>
</evidence>
<evidence type="ECO:0000256" key="18">
    <source>
        <dbReference type="RuleBase" id="RU003938"/>
    </source>
</evidence>
<evidence type="ECO:0000256" key="7">
    <source>
        <dbReference type="ARBA" id="ARBA00019373"/>
    </source>
</evidence>
<evidence type="ECO:0000256" key="3">
    <source>
        <dbReference type="ARBA" id="ARBA00005119"/>
    </source>
</evidence>
<feature type="transmembrane region" description="Helical" evidence="19">
    <location>
        <begin position="32"/>
        <end position="51"/>
    </location>
</feature>
<comment type="pathway">
    <text evidence="3 18">Phospholipid metabolism; CDP-diacylglycerol biosynthesis; CDP-diacylglycerol from sn-glycerol 3-phosphate: step 3/3.</text>
</comment>
<dbReference type="UniPathway" id="UPA00557">
    <property type="reaction ID" value="UER00614"/>
</dbReference>
<protein>
    <recommendedName>
        <fullName evidence="7 18">Phosphatidate cytidylyltransferase</fullName>
        <ecNumber evidence="6 18">2.7.7.41</ecNumber>
    </recommendedName>
</protein>
<feature type="transmembrane region" description="Helical" evidence="19">
    <location>
        <begin position="9"/>
        <end position="26"/>
    </location>
</feature>
<keyword evidence="10 18" id="KW-0808">Transferase</keyword>
<feature type="transmembrane region" description="Helical" evidence="19">
    <location>
        <begin position="185"/>
        <end position="204"/>
    </location>
</feature>
<keyword evidence="13 19" id="KW-1133">Transmembrane helix</keyword>
<evidence type="ECO:0000256" key="8">
    <source>
        <dbReference type="ARBA" id="ARBA00022475"/>
    </source>
</evidence>
<keyword evidence="16" id="KW-0594">Phospholipid biosynthesis</keyword>
<dbReference type="EMBL" id="LIAV01000131">
    <property type="protein sequence ID" value="KRO40338.1"/>
    <property type="molecule type" value="Genomic_DNA"/>
</dbReference>
<keyword evidence="8" id="KW-1003">Cell membrane</keyword>